<organism evidence="2 3">
    <name type="scientific">Allomyces macrogynus (strain ATCC 38327)</name>
    <name type="common">Allomyces javanicus var. macrogynus</name>
    <dbReference type="NCBI Taxonomy" id="578462"/>
    <lineage>
        <taxon>Eukaryota</taxon>
        <taxon>Fungi</taxon>
        <taxon>Fungi incertae sedis</taxon>
        <taxon>Blastocladiomycota</taxon>
        <taxon>Blastocladiomycetes</taxon>
        <taxon>Blastocladiales</taxon>
        <taxon>Blastocladiaceae</taxon>
        <taxon>Allomyces</taxon>
    </lineage>
</organism>
<feature type="compositionally biased region" description="Acidic residues" evidence="1">
    <location>
        <begin position="112"/>
        <end position="135"/>
    </location>
</feature>
<evidence type="ECO:0000313" key="3">
    <source>
        <dbReference type="Proteomes" id="UP000054350"/>
    </source>
</evidence>
<accession>A0A0L0SDE7</accession>
<keyword evidence="3" id="KW-1185">Reference proteome</keyword>
<evidence type="ECO:0000256" key="1">
    <source>
        <dbReference type="SAM" id="MobiDB-lite"/>
    </source>
</evidence>
<dbReference type="OrthoDB" id="2142037at2759"/>
<dbReference type="InterPro" id="IPR015943">
    <property type="entry name" value="WD40/YVTN_repeat-like_dom_sf"/>
</dbReference>
<dbReference type="PANTHER" id="PTHR43991">
    <property type="entry name" value="WD REPEAT PROTEIN (AFU_ORTHOLOGUE AFUA_8G05640)-RELATED"/>
    <property type="match status" value="1"/>
</dbReference>
<dbReference type="eggNOG" id="ENOG502S7J8">
    <property type="taxonomic scope" value="Eukaryota"/>
</dbReference>
<name>A0A0L0SDE7_ALLM3</name>
<protein>
    <submittedName>
        <fullName evidence="2">Uncharacterized protein</fullName>
    </submittedName>
</protein>
<feature type="region of interest" description="Disordered" evidence="1">
    <location>
        <begin position="112"/>
        <end position="144"/>
    </location>
</feature>
<evidence type="ECO:0000313" key="2">
    <source>
        <dbReference type="EMBL" id="KNE60430.1"/>
    </source>
</evidence>
<reference evidence="2 3" key="1">
    <citation type="submission" date="2009-11" db="EMBL/GenBank/DDBJ databases">
        <title>Annotation of Allomyces macrogynus ATCC 38327.</title>
        <authorList>
            <consortium name="The Broad Institute Genome Sequencing Platform"/>
            <person name="Russ C."/>
            <person name="Cuomo C."/>
            <person name="Burger G."/>
            <person name="Gray M.W."/>
            <person name="Holland P.W.H."/>
            <person name="King N."/>
            <person name="Lang F.B.F."/>
            <person name="Roger A.J."/>
            <person name="Ruiz-Trillo I."/>
            <person name="Young S.K."/>
            <person name="Zeng Q."/>
            <person name="Gargeya S."/>
            <person name="Fitzgerald M."/>
            <person name="Haas B."/>
            <person name="Abouelleil A."/>
            <person name="Alvarado L."/>
            <person name="Arachchi H.M."/>
            <person name="Berlin A."/>
            <person name="Chapman S.B."/>
            <person name="Gearin G."/>
            <person name="Goldberg J."/>
            <person name="Griggs A."/>
            <person name="Gujja S."/>
            <person name="Hansen M."/>
            <person name="Heiman D."/>
            <person name="Howarth C."/>
            <person name="Larimer J."/>
            <person name="Lui A."/>
            <person name="MacDonald P.J.P."/>
            <person name="McCowen C."/>
            <person name="Montmayeur A."/>
            <person name="Murphy C."/>
            <person name="Neiman D."/>
            <person name="Pearson M."/>
            <person name="Priest M."/>
            <person name="Roberts A."/>
            <person name="Saif S."/>
            <person name="Shea T."/>
            <person name="Sisk P."/>
            <person name="Stolte C."/>
            <person name="Sykes S."/>
            <person name="Wortman J."/>
            <person name="Nusbaum C."/>
            <person name="Birren B."/>
        </authorList>
    </citation>
    <scope>NUCLEOTIDE SEQUENCE [LARGE SCALE GENOMIC DNA]</scope>
    <source>
        <strain evidence="2 3">ATCC 38327</strain>
    </source>
</reference>
<gene>
    <name evidence="2" type="ORF">AMAG_05818</name>
</gene>
<sequence length="652" mass="71321">MAFPKPITDSESGFDDFAVLRDIINDVLPMRVQVCREMPKDAQLAMAHYLAQSLLLHSPADVEKAIKTVAEGDNGLLLDLIEEQMVHEEFQPHDRIDAFRFALHALQMVEDEGNGDAAADSESDSESDSGSESDGDGLPKLRPGVRVLDEGGHVEWFAEICCPEYYSSIRALDSADTCRFLTRSSQWPIVFDLTSSANHYQCANSLALGAPIVRLDHLVLQQPITMDHDAILSHLDPTWFKRRPSHGHTQMSLASTKARPLSLAAAHGYLLVGDDEGNLAFFCYQPLEILATATASDASIQSTNGKEQMAKPCKLAAYYQDGACYSTQIVDGMHGGYFAVVTQYSGVVEVYELPRHTDPGANGAAHRAGVYSMQKIWLRACVNDAKISPDHRLLVAVGDQGNVWIARVEWDALDMVNNPVLIALEHPVLFAVALADSGQAVGPAEAVRTMLADFTSQQLAWAPCATRFAVSSDTHPYLLVFSAPALDGERATLEHVVFTAQPTYAVAFHPHDRSILAASNRHGFVQIIDIDACDQPHVEVSEGKAVEEAAAMWSADAIMELAAAARQYPREVVPVRVSSTSCQINGLQWSLDGQLLYIATCKRVLVHQFNRPSSLFELVAQKLHVSDADVMADACQQRFMAATVGIEAKFRH</sequence>
<dbReference type="VEuPathDB" id="FungiDB:AMAG_05818"/>
<dbReference type="Proteomes" id="UP000054350">
    <property type="component" value="Unassembled WGS sequence"/>
</dbReference>
<dbReference type="PANTHER" id="PTHR43991:SF9">
    <property type="entry name" value="DUF2415 DOMAIN-CONTAINING PROTEIN"/>
    <property type="match status" value="1"/>
</dbReference>
<dbReference type="Gene3D" id="2.130.10.10">
    <property type="entry name" value="YVTN repeat-like/Quinoprotein amine dehydrogenase"/>
    <property type="match status" value="1"/>
</dbReference>
<dbReference type="EMBL" id="GG745336">
    <property type="protein sequence ID" value="KNE60430.1"/>
    <property type="molecule type" value="Genomic_DNA"/>
</dbReference>
<proteinExistence type="predicted"/>
<reference evidence="3" key="2">
    <citation type="submission" date="2009-11" db="EMBL/GenBank/DDBJ databases">
        <title>The Genome Sequence of Allomyces macrogynus strain ATCC 38327.</title>
        <authorList>
            <consortium name="The Broad Institute Genome Sequencing Platform"/>
            <person name="Russ C."/>
            <person name="Cuomo C."/>
            <person name="Shea T."/>
            <person name="Young S.K."/>
            <person name="Zeng Q."/>
            <person name="Koehrsen M."/>
            <person name="Haas B."/>
            <person name="Borodovsky M."/>
            <person name="Guigo R."/>
            <person name="Alvarado L."/>
            <person name="Berlin A."/>
            <person name="Borenstein D."/>
            <person name="Chen Z."/>
            <person name="Engels R."/>
            <person name="Freedman E."/>
            <person name="Gellesch M."/>
            <person name="Goldberg J."/>
            <person name="Griggs A."/>
            <person name="Gujja S."/>
            <person name="Heiman D."/>
            <person name="Hepburn T."/>
            <person name="Howarth C."/>
            <person name="Jen D."/>
            <person name="Larson L."/>
            <person name="Lewis B."/>
            <person name="Mehta T."/>
            <person name="Park D."/>
            <person name="Pearson M."/>
            <person name="Roberts A."/>
            <person name="Saif S."/>
            <person name="Shenoy N."/>
            <person name="Sisk P."/>
            <person name="Stolte C."/>
            <person name="Sykes S."/>
            <person name="Walk T."/>
            <person name="White J."/>
            <person name="Yandava C."/>
            <person name="Burger G."/>
            <person name="Gray M.W."/>
            <person name="Holland P.W.H."/>
            <person name="King N."/>
            <person name="Lang F.B.F."/>
            <person name="Roger A.J."/>
            <person name="Ruiz-Trillo I."/>
            <person name="Lander E."/>
            <person name="Nusbaum C."/>
        </authorList>
    </citation>
    <scope>NUCLEOTIDE SEQUENCE [LARGE SCALE GENOMIC DNA]</scope>
    <source>
        <strain evidence="3">ATCC 38327</strain>
    </source>
</reference>
<dbReference type="SUPFAM" id="SSF82171">
    <property type="entry name" value="DPP6 N-terminal domain-like"/>
    <property type="match status" value="1"/>
</dbReference>
<dbReference type="AlphaFoldDB" id="A0A0L0SDE7"/>